<evidence type="ECO:0000256" key="1">
    <source>
        <dbReference type="ARBA" id="ARBA00023125"/>
    </source>
</evidence>
<dbReference type="PATRIC" id="fig|1036673.3.peg.618"/>
<dbReference type="PANTHER" id="PTHR33164:SF43">
    <property type="entry name" value="HTH-TYPE TRANSCRIPTIONAL REPRESSOR YETL"/>
    <property type="match status" value="1"/>
</dbReference>
<dbReference type="HOGENOM" id="CLU_083287_27_8_9"/>
<dbReference type="InterPro" id="IPR036390">
    <property type="entry name" value="WH_DNA-bd_sf"/>
</dbReference>
<dbReference type="InterPro" id="IPR039422">
    <property type="entry name" value="MarR/SlyA-like"/>
</dbReference>
<dbReference type="Proteomes" id="UP000006620">
    <property type="component" value="Chromosome"/>
</dbReference>
<dbReference type="SUPFAM" id="SSF46785">
    <property type="entry name" value="Winged helix' DNA-binding domain"/>
    <property type="match status" value="1"/>
</dbReference>
<dbReference type="PANTHER" id="PTHR33164">
    <property type="entry name" value="TRANSCRIPTIONAL REGULATOR, MARR FAMILY"/>
    <property type="match status" value="1"/>
</dbReference>
<evidence type="ECO:0000259" key="2">
    <source>
        <dbReference type="PROSITE" id="PS50995"/>
    </source>
</evidence>
<reference evidence="3 4" key="2">
    <citation type="journal article" date="2013" name="Genome Announc.">
        <title>Genome Sequence of Growth-Improving Paenibacillus mucilaginosus Strain KNP414.</title>
        <authorList>
            <person name="Lu J.J."/>
            <person name="Wang J.F."/>
            <person name="Hu X.F."/>
        </authorList>
    </citation>
    <scope>NUCLEOTIDE SEQUENCE [LARGE SCALE GENOMIC DNA]</scope>
    <source>
        <strain evidence="3 4">KNP414</strain>
    </source>
</reference>
<protein>
    <recommendedName>
        <fullName evidence="2">HTH marR-type domain-containing protein</fullName>
    </recommendedName>
</protein>
<accession>F8FQW6</accession>
<dbReference type="KEGG" id="pms:KNP414_00706"/>
<evidence type="ECO:0000313" key="4">
    <source>
        <dbReference type="Proteomes" id="UP000006620"/>
    </source>
</evidence>
<dbReference type="AlphaFoldDB" id="F8FQW6"/>
<dbReference type="GO" id="GO:0003700">
    <property type="term" value="F:DNA-binding transcription factor activity"/>
    <property type="evidence" value="ECO:0007669"/>
    <property type="project" value="InterPro"/>
</dbReference>
<dbReference type="Gene3D" id="1.10.10.10">
    <property type="entry name" value="Winged helix-like DNA-binding domain superfamily/Winged helix DNA-binding domain"/>
    <property type="match status" value="1"/>
</dbReference>
<dbReference type="Pfam" id="PF01047">
    <property type="entry name" value="MarR"/>
    <property type="match status" value="1"/>
</dbReference>
<dbReference type="GO" id="GO:0003677">
    <property type="term" value="F:DNA binding"/>
    <property type="evidence" value="ECO:0007669"/>
    <property type="project" value="UniProtKB-KW"/>
</dbReference>
<evidence type="ECO:0000313" key="3">
    <source>
        <dbReference type="EMBL" id="AEI39296.1"/>
    </source>
</evidence>
<organism evidence="3 4">
    <name type="scientific">Paenibacillus mucilaginosus (strain KNP414)</name>
    <dbReference type="NCBI Taxonomy" id="1036673"/>
    <lineage>
        <taxon>Bacteria</taxon>
        <taxon>Bacillati</taxon>
        <taxon>Bacillota</taxon>
        <taxon>Bacilli</taxon>
        <taxon>Bacillales</taxon>
        <taxon>Paenibacillaceae</taxon>
        <taxon>Paenibacillus</taxon>
    </lineage>
</organism>
<feature type="domain" description="HTH marR-type" evidence="2">
    <location>
        <begin position="1"/>
        <end position="140"/>
    </location>
</feature>
<sequence>MTSNPNLINPFWRSLLELNRTLKQTLCLLSTEAEVPPSAVSLIFKMEHDTGMKINCVAEYLGMTIGAASNLLDRLEEKGWTQRLRSEEDRRITYVNLTPQGMEQLLAWRSRFAGHAEAIFGKLDPQRIEALAEAVSDISLYLSEYNASYEEGKNTK</sequence>
<proteinExistence type="predicted"/>
<gene>
    <name evidence="3" type="ordered locus">KNP414_00706</name>
</gene>
<dbReference type="InterPro" id="IPR036388">
    <property type="entry name" value="WH-like_DNA-bd_sf"/>
</dbReference>
<dbReference type="RefSeq" id="WP_013914460.1">
    <property type="nucleotide sequence ID" value="NC_015690.1"/>
</dbReference>
<dbReference type="InterPro" id="IPR000835">
    <property type="entry name" value="HTH_MarR-typ"/>
</dbReference>
<keyword evidence="1" id="KW-0238">DNA-binding</keyword>
<dbReference type="PRINTS" id="PR00598">
    <property type="entry name" value="HTHMARR"/>
</dbReference>
<dbReference type="SMART" id="SM00347">
    <property type="entry name" value="HTH_MARR"/>
    <property type="match status" value="1"/>
</dbReference>
<dbReference type="PROSITE" id="PS50995">
    <property type="entry name" value="HTH_MARR_2"/>
    <property type="match status" value="1"/>
</dbReference>
<dbReference type="EMBL" id="CP002869">
    <property type="protein sequence ID" value="AEI39296.1"/>
    <property type="molecule type" value="Genomic_DNA"/>
</dbReference>
<reference evidence="4" key="1">
    <citation type="submission" date="2011-06" db="EMBL/GenBank/DDBJ databases">
        <title>Complete genome sequence of Paenibacillus mucilaginosus KNP414.</title>
        <authorList>
            <person name="Wang J."/>
            <person name="Hu S."/>
            <person name="Hu X."/>
            <person name="Zhang B."/>
            <person name="Dong D."/>
            <person name="Zhang S."/>
            <person name="Zhao K."/>
            <person name="Wu D."/>
        </authorList>
    </citation>
    <scope>NUCLEOTIDE SEQUENCE [LARGE SCALE GENOMIC DNA]</scope>
    <source>
        <strain evidence="4">KNP414</strain>
    </source>
</reference>
<name>F8FQW6_PAEMK</name>
<dbReference type="GO" id="GO:0006950">
    <property type="term" value="P:response to stress"/>
    <property type="evidence" value="ECO:0007669"/>
    <property type="project" value="TreeGrafter"/>
</dbReference>